<keyword evidence="3" id="KW-0677">Repeat</keyword>
<dbReference type="AlphaFoldDB" id="A0ABC8ZL63"/>
<dbReference type="Pfam" id="PF01749">
    <property type="entry name" value="IBB"/>
    <property type="match status" value="1"/>
</dbReference>
<dbReference type="Pfam" id="PF16186">
    <property type="entry name" value="Arm_3"/>
    <property type="match status" value="1"/>
</dbReference>
<comment type="similarity">
    <text evidence="1 5">Belongs to the importin alpha family.</text>
</comment>
<keyword evidence="4 5" id="KW-0653">Protein transport</keyword>
<dbReference type="PROSITE" id="PS50176">
    <property type="entry name" value="ARM_REPEAT"/>
    <property type="match status" value="2"/>
</dbReference>
<dbReference type="Gene3D" id="1.25.10.10">
    <property type="entry name" value="Leucine-rich Repeat Variant"/>
    <property type="match status" value="1"/>
</dbReference>
<keyword evidence="9" id="KW-1185">Reference proteome</keyword>
<dbReference type="Pfam" id="PF00514">
    <property type="entry name" value="Arm"/>
    <property type="match status" value="7"/>
</dbReference>
<protein>
    <recommendedName>
        <fullName evidence="5">Importin subunit alpha</fullName>
    </recommendedName>
</protein>
<feature type="repeat" description="ARM" evidence="6">
    <location>
        <begin position="114"/>
        <end position="157"/>
    </location>
</feature>
<dbReference type="InterPro" id="IPR032413">
    <property type="entry name" value="Arm_3"/>
</dbReference>
<dbReference type="PROSITE" id="PS51214">
    <property type="entry name" value="IBB"/>
    <property type="match status" value="1"/>
</dbReference>
<sequence>MSLRPSEQAELRRSSFKASVSAADGQRRRVSIMDVLRKDIRSSTLQRRRCVGGGEAETHALPPAALEKTLANLPQLVTGLYSDDRRMLLQAARGFRMMLSIERDPPIQQVVDSGVLPCLVLLLSREDYTELQFESAWALTNIASGTSENTMLVVNNGAVPIFVKLLSSPSEDVREQAVWALGNVAGDCAKCRDIVLVHGVLFPLLQLLNGNPRASLLRNGTWALSKLCRGKPNFEHVKPALIVLRQLIHSDDEDVLTDACWALSYLSDGDYTNIQAVIETGACPRLVELLSHPSTSVLFPSLRAVGSIASGDEAHTQCILDHQALPCLLNLLVTNQEKRVRKEVCFTISNITAGNQEQIQAVINGNLIGPLVHLMCTAEFAVSKEAASAISNATYGGTHDQIKYLVSQGCIKAFCDFLRHSDPRILRVCLEGLENILKVGEAEKSLGACSVNMYVQMIEDADALDKIEDLQHHDDNMIYEMATRLLETFWVEEDDAMPSEGNAPHQVHVSASPGGFNFG</sequence>
<comment type="subunit">
    <text evidence="5">Forms a complex with importin subunit beta-1.</text>
</comment>
<dbReference type="SUPFAM" id="SSF48371">
    <property type="entry name" value="ARM repeat"/>
    <property type="match status" value="1"/>
</dbReference>
<dbReference type="FunFam" id="1.25.10.10:FF:000009">
    <property type="entry name" value="Importin subunit alpha"/>
    <property type="match status" value="1"/>
</dbReference>
<accession>A0ABC8ZL63</accession>
<dbReference type="InterPro" id="IPR024931">
    <property type="entry name" value="Importin_alpha"/>
</dbReference>
<dbReference type="Proteomes" id="UP001497457">
    <property type="component" value="Chromosome 19rd"/>
</dbReference>
<feature type="domain" description="IBB" evidence="7">
    <location>
        <begin position="1"/>
        <end position="58"/>
    </location>
</feature>
<dbReference type="InterPro" id="IPR011989">
    <property type="entry name" value="ARM-like"/>
</dbReference>
<organism evidence="8 9">
    <name type="scientific">Urochloa decumbens</name>
    <dbReference type="NCBI Taxonomy" id="240449"/>
    <lineage>
        <taxon>Eukaryota</taxon>
        <taxon>Viridiplantae</taxon>
        <taxon>Streptophyta</taxon>
        <taxon>Embryophyta</taxon>
        <taxon>Tracheophyta</taxon>
        <taxon>Spermatophyta</taxon>
        <taxon>Magnoliopsida</taxon>
        <taxon>Liliopsida</taxon>
        <taxon>Poales</taxon>
        <taxon>Poaceae</taxon>
        <taxon>PACMAD clade</taxon>
        <taxon>Panicoideae</taxon>
        <taxon>Panicodae</taxon>
        <taxon>Paniceae</taxon>
        <taxon>Melinidinae</taxon>
        <taxon>Urochloa</taxon>
    </lineage>
</organism>
<dbReference type="InterPro" id="IPR016024">
    <property type="entry name" value="ARM-type_fold"/>
</dbReference>
<dbReference type="EMBL" id="OZ075129">
    <property type="protein sequence ID" value="CAL4963774.1"/>
    <property type="molecule type" value="Genomic_DNA"/>
</dbReference>
<evidence type="ECO:0000256" key="4">
    <source>
        <dbReference type="ARBA" id="ARBA00022927"/>
    </source>
</evidence>
<reference evidence="9" key="1">
    <citation type="submission" date="2024-06" db="EMBL/GenBank/DDBJ databases">
        <authorList>
            <person name="Ryan C."/>
        </authorList>
    </citation>
    <scope>NUCLEOTIDE SEQUENCE [LARGE SCALE GENOMIC DNA]</scope>
</reference>
<dbReference type="SMART" id="SM00185">
    <property type="entry name" value="ARM"/>
    <property type="match status" value="8"/>
</dbReference>
<dbReference type="InterPro" id="IPR002652">
    <property type="entry name" value="Importin-a_IBB"/>
</dbReference>
<dbReference type="InterPro" id="IPR000225">
    <property type="entry name" value="Armadillo"/>
</dbReference>
<dbReference type="GO" id="GO:0015031">
    <property type="term" value="P:protein transport"/>
    <property type="evidence" value="ECO:0007669"/>
    <property type="project" value="UniProtKB-KW"/>
</dbReference>
<comment type="function">
    <text evidence="5">Binds specifically and directly to substrates containing either a simple or bipartite NLS motif. Promotes docking of import substrates to the nuclear envelope.</text>
</comment>
<evidence type="ECO:0000313" key="8">
    <source>
        <dbReference type="EMBL" id="CAL4963774.1"/>
    </source>
</evidence>
<evidence type="ECO:0000259" key="7">
    <source>
        <dbReference type="PROSITE" id="PS51214"/>
    </source>
</evidence>
<evidence type="ECO:0000256" key="3">
    <source>
        <dbReference type="ARBA" id="ARBA00022737"/>
    </source>
</evidence>
<evidence type="ECO:0000313" key="9">
    <source>
        <dbReference type="Proteomes" id="UP001497457"/>
    </source>
</evidence>
<dbReference type="PANTHER" id="PTHR23316">
    <property type="entry name" value="IMPORTIN ALPHA"/>
    <property type="match status" value="1"/>
</dbReference>
<feature type="repeat" description="ARM" evidence="6">
    <location>
        <begin position="157"/>
        <end position="185"/>
    </location>
</feature>
<gene>
    <name evidence="8" type="ORF">URODEC1_LOCUS46294</name>
</gene>
<name>A0ABC8ZL63_9POAL</name>
<keyword evidence="2 5" id="KW-0813">Transport</keyword>
<dbReference type="GO" id="GO:0005634">
    <property type="term" value="C:nucleus"/>
    <property type="evidence" value="ECO:0007669"/>
    <property type="project" value="UniProtKB-ARBA"/>
</dbReference>
<evidence type="ECO:0000256" key="1">
    <source>
        <dbReference type="ARBA" id="ARBA00010394"/>
    </source>
</evidence>
<evidence type="ECO:0000256" key="2">
    <source>
        <dbReference type="ARBA" id="ARBA00022448"/>
    </source>
</evidence>
<reference evidence="8 9" key="2">
    <citation type="submission" date="2024-10" db="EMBL/GenBank/DDBJ databases">
        <authorList>
            <person name="Ryan C."/>
        </authorList>
    </citation>
    <scope>NUCLEOTIDE SEQUENCE [LARGE SCALE GENOMIC DNA]</scope>
</reference>
<proteinExistence type="inferred from homology"/>
<evidence type="ECO:0000256" key="6">
    <source>
        <dbReference type="PROSITE-ProRule" id="PRU00259"/>
    </source>
</evidence>
<dbReference type="PIRSF" id="PIRSF005673">
    <property type="entry name" value="Importin_alpha"/>
    <property type="match status" value="1"/>
</dbReference>
<evidence type="ECO:0000256" key="5">
    <source>
        <dbReference type="PIRNR" id="PIRNR005673"/>
    </source>
</evidence>